<comment type="caution">
    <text evidence="7">The sequence shown here is derived from an EMBL/GenBank/DDBJ whole genome shotgun (WGS) entry which is preliminary data.</text>
</comment>
<dbReference type="Proteomes" id="UP000230790">
    <property type="component" value="Unassembled WGS sequence"/>
</dbReference>
<feature type="binding site" evidence="6">
    <location>
        <begin position="205"/>
        <end position="208"/>
    </location>
    <ligand>
        <name>ATP</name>
        <dbReference type="ChEBI" id="CHEBI:30616"/>
    </ligand>
</feature>
<dbReference type="GO" id="GO:0000902">
    <property type="term" value="P:cell morphogenesis"/>
    <property type="evidence" value="ECO:0007669"/>
    <property type="project" value="InterPro"/>
</dbReference>
<dbReference type="CDD" id="cd10225">
    <property type="entry name" value="ASKHA_NBD_MreB-like"/>
    <property type="match status" value="1"/>
</dbReference>
<organism evidence="7 8">
    <name type="scientific">Candidatus Thermofonsia Clade 3 bacterium</name>
    <dbReference type="NCBI Taxonomy" id="2364212"/>
    <lineage>
        <taxon>Bacteria</taxon>
        <taxon>Bacillati</taxon>
        <taxon>Chloroflexota</taxon>
        <taxon>Candidatus Thermofontia</taxon>
        <taxon>Candidatus Thermofonsia Clade 3</taxon>
    </lineage>
</organism>
<evidence type="ECO:0000256" key="3">
    <source>
        <dbReference type="ARBA" id="ARBA00022840"/>
    </source>
</evidence>
<dbReference type="PRINTS" id="PR01652">
    <property type="entry name" value="SHAPEPROTEIN"/>
</dbReference>
<comment type="similarity">
    <text evidence="5 6">Belongs to the FtsA/MreB family.</text>
</comment>
<keyword evidence="2 6" id="KW-0547">Nucleotide-binding</keyword>
<dbReference type="GO" id="GO:0005524">
    <property type="term" value="F:ATP binding"/>
    <property type="evidence" value="ECO:0007669"/>
    <property type="project" value="UniProtKB-KW"/>
</dbReference>
<dbReference type="Pfam" id="PF06723">
    <property type="entry name" value="MreB_Mbl"/>
    <property type="match status" value="1"/>
</dbReference>
<dbReference type="NCBIfam" id="NF010539">
    <property type="entry name" value="PRK13927.1"/>
    <property type="match status" value="1"/>
</dbReference>
<evidence type="ECO:0000313" key="7">
    <source>
        <dbReference type="EMBL" id="PJF47000.1"/>
    </source>
</evidence>
<comment type="function">
    <text evidence="6">Forms membrane-associated dynamic filaments that are essential for cell shape determination. Acts by regulating cell wall synthesis and cell elongation, and thus cell shape. A feedback loop between cell geometry and MreB localization may maintain elongated cell shape by targeting cell wall growth to regions of negative cell wall curvature.</text>
</comment>
<dbReference type="SUPFAM" id="SSF53067">
    <property type="entry name" value="Actin-like ATPase domain"/>
    <property type="match status" value="2"/>
</dbReference>
<evidence type="ECO:0000256" key="1">
    <source>
        <dbReference type="ARBA" id="ARBA00022490"/>
    </source>
</evidence>
<keyword evidence="4 6" id="KW-0133">Cell shape</keyword>
<keyword evidence="3 6" id="KW-0067">ATP-binding</keyword>
<dbReference type="HAMAP" id="MF_02207">
    <property type="entry name" value="MreB"/>
    <property type="match status" value="1"/>
</dbReference>
<gene>
    <name evidence="6" type="primary">mreB</name>
    <name evidence="7" type="ORF">CUN48_10915</name>
</gene>
<comment type="subunit">
    <text evidence="6">Forms polymers.</text>
</comment>
<evidence type="ECO:0000256" key="6">
    <source>
        <dbReference type="HAMAP-Rule" id="MF_02207"/>
    </source>
</evidence>
<evidence type="ECO:0000313" key="8">
    <source>
        <dbReference type="Proteomes" id="UP000230790"/>
    </source>
</evidence>
<name>A0A2M8QB60_9CHLR</name>
<sequence>MGILRAEIGIDLGTVNVLVYVRGKGIVIQEPSVVAILSREETVVEVGEEARQMYGRTPDEIEVARPLRDGVIADYQVTQRMLQHFVNKAKGFSLLPPRVVIGVPYGVTSVERRAVREAAIEAGAGEVYPIREPLAAAYGAGLPVDTATGNLVVDIGGGTAEAAVVSMNGIVVANSVRVGGLKLDAAIQNFIRRKYNLAIGEPTAEEIKINIGSALPLEEEMYMQVQGRDQVTGLPRTIEVSTNEIVEALQEPLAQISACVKSVLERTPPELASDIIDRGMALTGGTALLHKLDEYLTRETGVPAYVADAPIACVALGTGRALENIEVLKRTEFIG</sequence>
<keyword evidence="1 6" id="KW-0963">Cytoplasm</keyword>
<dbReference type="GO" id="GO:0005737">
    <property type="term" value="C:cytoplasm"/>
    <property type="evidence" value="ECO:0007669"/>
    <property type="project" value="UniProtKB-SubCell"/>
</dbReference>
<accession>A0A2M8QB60</accession>
<dbReference type="NCBIfam" id="TIGR00904">
    <property type="entry name" value="mreB"/>
    <property type="match status" value="1"/>
</dbReference>
<feature type="binding site" evidence="6">
    <location>
        <begin position="157"/>
        <end position="159"/>
    </location>
    <ligand>
        <name>ATP</name>
        <dbReference type="ChEBI" id="CHEBI:30616"/>
    </ligand>
</feature>
<proteinExistence type="inferred from homology"/>
<dbReference type="GO" id="GO:0008360">
    <property type="term" value="P:regulation of cell shape"/>
    <property type="evidence" value="ECO:0007669"/>
    <property type="project" value="UniProtKB-UniRule"/>
</dbReference>
<comment type="caution">
    <text evidence="6">Lacks conserved residue(s) required for the propagation of feature annotation.</text>
</comment>
<dbReference type="InterPro" id="IPR043129">
    <property type="entry name" value="ATPase_NBD"/>
</dbReference>
<evidence type="ECO:0000256" key="5">
    <source>
        <dbReference type="ARBA" id="ARBA00023458"/>
    </source>
</evidence>
<dbReference type="Gene3D" id="3.30.420.40">
    <property type="match status" value="3"/>
</dbReference>
<dbReference type="PANTHER" id="PTHR42749:SF1">
    <property type="entry name" value="CELL SHAPE-DETERMINING PROTEIN MREB"/>
    <property type="match status" value="1"/>
</dbReference>
<reference evidence="7 8" key="1">
    <citation type="submission" date="2017-11" db="EMBL/GenBank/DDBJ databases">
        <title>Evolution of Phototrophy in the Chloroflexi Phylum Driven by Horizontal Gene Transfer.</title>
        <authorList>
            <person name="Ward L.M."/>
            <person name="Hemp J."/>
            <person name="Shih P.M."/>
            <person name="Mcglynn S.E."/>
            <person name="Fischer W."/>
        </authorList>
    </citation>
    <scope>NUCLEOTIDE SEQUENCE [LARGE SCALE GENOMIC DNA]</scope>
    <source>
        <strain evidence="7">JP3_7</strain>
    </source>
</reference>
<dbReference type="EMBL" id="PGTN01000075">
    <property type="protein sequence ID" value="PJF47000.1"/>
    <property type="molecule type" value="Genomic_DNA"/>
</dbReference>
<dbReference type="InterPro" id="IPR056546">
    <property type="entry name" value="MreB_MamK-like"/>
</dbReference>
<dbReference type="AlphaFoldDB" id="A0A2M8QB60"/>
<protein>
    <recommendedName>
        <fullName evidence="6">Cell shape-determining protein MreB</fullName>
    </recommendedName>
</protein>
<evidence type="ECO:0000256" key="4">
    <source>
        <dbReference type="ARBA" id="ARBA00022960"/>
    </source>
</evidence>
<evidence type="ECO:0000256" key="2">
    <source>
        <dbReference type="ARBA" id="ARBA00022741"/>
    </source>
</evidence>
<dbReference type="PANTHER" id="PTHR42749">
    <property type="entry name" value="CELL SHAPE-DETERMINING PROTEIN MREB"/>
    <property type="match status" value="1"/>
</dbReference>
<dbReference type="InterPro" id="IPR004753">
    <property type="entry name" value="MreB"/>
</dbReference>
<comment type="subcellular location">
    <subcellularLocation>
        <location evidence="6">Cytoplasm</location>
    </subcellularLocation>
    <text evidence="6">Membrane-associated.</text>
</comment>